<organism evidence="7 8">
    <name type="scientific">Streptomyces fuscus</name>
    <dbReference type="NCBI Taxonomy" id="3048495"/>
    <lineage>
        <taxon>Bacteria</taxon>
        <taxon>Bacillati</taxon>
        <taxon>Actinomycetota</taxon>
        <taxon>Actinomycetes</taxon>
        <taxon>Kitasatosporales</taxon>
        <taxon>Streptomycetaceae</taxon>
        <taxon>Streptomyces</taxon>
    </lineage>
</organism>
<keyword evidence="5 7" id="KW-0012">Acyltransferase</keyword>
<evidence type="ECO:0000313" key="7">
    <source>
        <dbReference type="EMBL" id="MDL2078210.1"/>
    </source>
</evidence>
<keyword evidence="3 7" id="KW-0808">Transferase</keyword>
<keyword evidence="8" id="KW-1185">Reference proteome</keyword>
<comment type="caution">
    <text evidence="7">The sequence shown here is derived from an EMBL/GenBank/DDBJ whole genome shotgun (WGS) entry which is preliminary data.</text>
</comment>
<name>A0ABT7J036_9ACTN</name>
<evidence type="ECO:0000256" key="4">
    <source>
        <dbReference type="ARBA" id="ARBA00022737"/>
    </source>
</evidence>
<dbReference type="PANTHER" id="PTHR42811">
    <property type="entry name" value="SERINE ACETYLTRANSFERASE"/>
    <property type="match status" value="1"/>
</dbReference>
<keyword evidence="4" id="KW-0677">Repeat</keyword>
<dbReference type="CDD" id="cd03354">
    <property type="entry name" value="LbH_SAT"/>
    <property type="match status" value="1"/>
</dbReference>
<gene>
    <name evidence="7" type="ORF">QNN03_17385</name>
</gene>
<evidence type="ECO:0000313" key="8">
    <source>
        <dbReference type="Proteomes" id="UP001241926"/>
    </source>
</evidence>
<accession>A0ABT7J036</accession>
<comment type="pathway">
    <text evidence="1">Amino-acid biosynthesis; L-cysteine biosynthesis; L-cysteine from L-serine: step 1/2.</text>
</comment>
<dbReference type="RefSeq" id="WP_250746029.1">
    <property type="nucleotide sequence ID" value="NZ_JASJUS010000015.1"/>
</dbReference>
<dbReference type="Gene3D" id="2.160.10.10">
    <property type="entry name" value="Hexapeptide repeat proteins"/>
    <property type="match status" value="1"/>
</dbReference>
<evidence type="ECO:0000256" key="6">
    <source>
        <dbReference type="SAM" id="MobiDB-lite"/>
    </source>
</evidence>
<feature type="compositionally biased region" description="Low complexity" evidence="6">
    <location>
        <begin position="169"/>
        <end position="201"/>
    </location>
</feature>
<feature type="region of interest" description="Disordered" evidence="6">
    <location>
        <begin position="165"/>
        <end position="219"/>
    </location>
</feature>
<dbReference type="GO" id="GO:0009001">
    <property type="term" value="F:serine O-acetyltransferase activity"/>
    <property type="evidence" value="ECO:0007669"/>
    <property type="project" value="UniProtKB-EC"/>
</dbReference>
<dbReference type="Proteomes" id="UP001241926">
    <property type="component" value="Unassembled WGS sequence"/>
</dbReference>
<dbReference type="InterPro" id="IPR011004">
    <property type="entry name" value="Trimer_LpxA-like_sf"/>
</dbReference>
<dbReference type="EMBL" id="JASJUS010000015">
    <property type="protein sequence ID" value="MDL2078210.1"/>
    <property type="molecule type" value="Genomic_DNA"/>
</dbReference>
<keyword evidence="2" id="KW-0028">Amino-acid biosynthesis</keyword>
<dbReference type="InterPro" id="IPR018357">
    <property type="entry name" value="Hexapep_transf_CS"/>
</dbReference>
<proteinExistence type="predicted"/>
<dbReference type="InterPro" id="IPR045304">
    <property type="entry name" value="LbH_SAT"/>
</dbReference>
<dbReference type="InterPro" id="IPR053376">
    <property type="entry name" value="Serine_acetyltransferase"/>
</dbReference>
<evidence type="ECO:0000256" key="1">
    <source>
        <dbReference type="ARBA" id="ARBA00004876"/>
    </source>
</evidence>
<protein>
    <submittedName>
        <fullName evidence="7">Serine O-acetyltransferase</fullName>
        <ecNumber evidence="7">2.3.1.30</ecNumber>
    </submittedName>
</protein>
<dbReference type="EC" id="2.3.1.30" evidence="7"/>
<evidence type="ECO:0000256" key="3">
    <source>
        <dbReference type="ARBA" id="ARBA00022679"/>
    </source>
</evidence>
<dbReference type="Gene3D" id="1.10.3130.10">
    <property type="entry name" value="serine acetyltransferase, domain 1"/>
    <property type="match status" value="1"/>
</dbReference>
<dbReference type="PROSITE" id="PS00101">
    <property type="entry name" value="HEXAPEP_TRANSFERASES"/>
    <property type="match status" value="1"/>
</dbReference>
<dbReference type="InterPro" id="IPR042122">
    <property type="entry name" value="Ser_AcTrfase_N_sf"/>
</dbReference>
<evidence type="ECO:0000256" key="5">
    <source>
        <dbReference type="ARBA" id="ARBA00023315"/>
    </source>
</evidence>
<dbReference type="NCBIfam" id="NF041874">
    <property type="entry name" value="EPS_EpsC"/>
    <property type="match status" value="1"/>
</dbReference>
<evidence type="ECO:0000256" key="2">
    <source>
        <dbReference type="ARBA" id="ARBA00022605"/>
    </source>
</evidence>
<sequence length="219" mass="23573">MILEDLRTACRKDPALHGVHTVEVLLYPGLWAIWTHRIAHRLHRLGLPFLPRLLSQLCRALTGIEIHPGAVIGRRCFIDHGMGVVIGETAVVGDDVMLYHRVTLGGTGWWTDTKGARRHPTVGDRVVLGVGATVLGPVHVGHDTTVGAHALVLHDVPAHSCVRAAQPHTTARTRTSAPRADAPASPTGTDADTPASRTPTRTEPPAPRTPDTTPRGRRT</sequence>
<reference evidence="7 8" key="1">
    <citation type="submission" date="2023-05" db="EMBL/GenBank/DDBJ databases">
        <title>Streptomyces fuscus sp. nov., a brown-black pigment producing actinomyces isolated from dry sand of Sea duck farm.</title>
        <authorList>
            <person name="Xie J."/>
            <person name="Shen N."/>
        </authorList>
    </citation>
    <scope>NUCLEOTIDE SEQUENCE [LARGE SCALE GENOMIC DNA]</scope>
    <source>
        <strain evidence="7 8">GXMU-J15</strain>
    </source>
</reference>
<dbReference type="SUPFAM" id="SSF51161">
    <property type="entry name" value="Trimeric LpxA-like enzymes"/>
    <property type="match status" value="1"/>
</dbReference>